<keyword evidence="1" id="KW-0732">Signal</keyword>
<evidence type="ECO:0000313" key="3">
    <source>
        <dbReference type="EMBL" id="SJM38186.1"/>
    </source>
</evidence>
<proteinExistence type="predicted"/>
<keyword evidence="4" id="KW-1185">Reference proteome</keyword>
<dbReference type="Gene3D" id="2.40.128.520">
    <property type="match status" value="1"/>
</dbReference>
<organism evidence="3 4">
    <name type="scientific">Psychrobacter pasteurii</name>
    <dbReference type="NCBI Taxonomy" id="1945520"/>
    <lineage>
        <taxon>Bacteria</taxon>
        <taxon>Pseudomonadati</taxon>
        <taxon>Pseudomonadota</taxon>
        <taxon>Gammaproteobacteria</taxon>
        <taxon>Moraxellales</taxon>
        <taxon>Moraxellaceae</taxon>
        <taxon>Psychrobacter</taxon>
    </lineage>
</organism>
<dbReference type="AlphaFoldDB" id="A0A1R4EI75"/>
<dbReference type="Pfam" id="PF09917">
    <property type="entry name" value="DUF2147"/>
    <property type="match status" value="1"/>
</dbReference>
<dbReference type="PANTHER" id="PTHR36919:SF3">
    <property type="entry name" value="BLL5882 PROTEIN"/>
    <property type="match status" value="1"/>
</dbReference>
<feature type="domain" description="DUF2147" evidence="2">
    <location>
        <begin position="30"/>
        <end position="147"/>
    </location>
</feature>
<dbReference type="EMBL" id="FUGD01000128">
    <property type="protein sequence ID" value="SJM38186.1"/>
    <property type="molecule type" value="Genomic_DNA"/>
</dbReference>
<feature type="chain" id="PRO_5012458590" description="DUF2147 domain-containing protein" evidence="1">
    <location>
        <begin position="24"/>
        <end position="149"/>
    </location>
</feature>
<reference evidence="4" key="1">
    <citation type="submission" date="2017-02" db="EMBL/GenBank/DDBJ databases">
        <authorList>
            <person name="Mornico D."/>
        </authorList>
    </citation>
    <scope>NUCLEOTIDE SEQUENCE [LARGE SCALE GENOMIC DNA]</scope>
</reference>
<protein>
    <recommendedName>
        <fullName evidence="2">DUF2147 domain-containing protein</fullName>
    </recommendedName>
</protein>
<dbReference type="Proteomes" id="UP000188169">
    <property type="component" value="Unassembled WGS sequence"/>
</dbReference>
<dbReference type="PANTHER" id="PTHR36919">
    <property type="entry name" value="BLR1215 PROTEIN"/>
    <property type="match status" value="1"/>
</dbReference>
<evidence type="ECO:0000256" key="1">
    <source>
        <dbReference type="SAM" id="SignalP"/>
    </source>
</evidence>
<dbReference type="OrthoDB" id="9814399at2"/>
<feature type="signal peptide" evidence="1">
    <location>
        <begin position="1"/>
        <end position="23"/>
    </location>
</feature>
<evidence type="ECO:0000259" key="2">
    <source>
        <dbReference type="Pfam" id="PF09917"/>
    </source>
</evidence>
<dbReference type="RefSeq" id="WP_077449547.1">
    <property type="nucleotide sequence ID" value="NZ_FUGD01000128.1"/>
</dbReference>
<dbReference type="InterPro" id="IPR019223">
    <property type="entry name" value="DUF2147"/>
</dbReference>
<name>A0A1R4EI75_9GAMM</name>
<sequence>MKRLTTLLATATLTGLLSTTAMAASLNGTQWQSIDDKTKEKKAVIKMTESNGVVTGTIIKLNDASKAKEVCSKCEGSLKNKPIVGLPILTKLKADGKNSWSGGDLVDPESGKVYGGTVKLAEDGKTLKLTGNIKGMPFLKRSQTWTRVK</sequence>
<evidence type="ECO:0000313" key="4">
    <source>
        <dbReference type="Proteomes" id="UP000188169"/>
    </source>
</evidence>
<gene>
    <name evidence="3" type="ORF">A1019T_02176</name>
</gene>
<accession>A0A1R4EI75</accession>